<accession>A0A162RTP2</accession>
<evidence type="ECO:0000256" key="1">
    <source>
        <dbReference type="ARBA" id="ARBA00004651"/>
    </source>
</evidence>
<dbReference type="Proteomes" id="UP000077421">
    <property type="component" value="Unassembled WGS sequence"/>
</dbReference>
<evidence type="ECO:0000256" key="3">
    <source>
        <dbReference type="ARBA" id="ARBA00022448"/>
    </source>
</evidence>
<dbReference type="EMBL" id="MWPS01000035">
    <property type="protein sequence ID" value="OPG15380.1"/>
    <property type="molecule type" value="Genomic_DNA"/>
</dbReference>
<evidence type="ECO:0000256" key="4">
    <source>
        <dbReference type="ARBA" id="ARBA00022475"/>
    </source>
</evidence>
<evidence type="ECO:0000256" key="7">
    <source>
        <dbReference type="ARBA" id="ARBA00023136"/>
    </source>
</evidence>
<keyword evidence="3" id="KW-0813">Transport</keyword>
<evidence type="ECO:0000256" key="8">
    <source>
        <dbReference type="RuleBase" id="RU363041"/>
    </source>
</evidence>
<dbReference type="InterPro" id="IPR052017">
    <property type="entry name" value="TSUP"/>
</dbReference>
<gene>
    <name evidence="9" type="ORF">AYW79_14705</name>
    <name evidence="10" type="ORF">B2M26_12150</name>
</gene>
<sequence>MSILLILGVVLVIFLGALTRTTFGFGEAVVSMPLLTLLPLNLHTSISLMGFVGLTVAIVAVTTGWRHIHRKALVPLVFSALAGIPIGLIMVTYVPTNVMTGSLGVALFAYAIYSLTRPIYLITDVQDRLQHPLWGVLFGFASGVFGSAYNFNGVPVAVYGSIRGWQPRIFRSTMQAYFLISGTLIVIGQGISQMWNFDVFTLYLFSLPSMAAAILLGTLLHRKIPTDKFQRYIFFLVMALGVVLFAKSIL</sequence>
<dbReference type="InterPro" id="IPR002781">
    <property type="entry name" value="TM_pro_TauE-like"/>
</dbReference>
<evidence type="ECO:0000313" key="12">
    <source>
        <dbReference type="Proteomes" id="UP000190229"/>
    </source>
</evidence>
<dbReference type="PANTHER" id="PTHR30269:SF37">
    <property type="entry name" value="MEMBRANE TRANSPORTER PROTEIN"/>
    <property type="match status" value="1"/>
</dbReference>
<evidence type="ECO:0000256" key="6">
    <source>
        <dbReference type="ARBA" id="ARBA00022989"/>
    </source>
</evidence>
<keyword evidence="7 8" id="KW-0472">Membrane</keyword>
<keyword evidence="12" id="KW-1185">Reference proteome</keyword>
<feature type="transmembrane region" description="Helical" evidence="8">
    <location>
        <begin position="42"/>
        <end position="61"/>
    </location>
</feature>
<dbReference type="GO" id="GO:0005886">
    <property type="term" value="C:plasma membrane"/>
    <property type="evidence" value="ECO:0007669"/>
    <property type="project" value="UniProtKB-SubCell"/>
</dbReference>
<name>A0A162RTP2_9BACL</name>
<comment type="caution">
    <text evidence="9">The sequence shown here is derived from an EMBL/GenBank/DDBJ whole genome shotgun (WGS) entry which is preliminary data.</text>
</comment>
<keyword evidence="4 8" id="KW-1003">Cell membrane</keyword>
<dbReference type="Proteomes" id="UP000190229">
    <property type="component" value="Unassembled WGS sequence"/>
</dbReference>
<feature type="transmembrane region" description="Helical" evidence="8">
    <location>
        <begin position="176"/>
        <end position="195"/>
    </location>
</feature>
<comment type="similarity">
    <text evidence="2 8">Belongs to the 4-toluene sulfonate uptake permease (TSUP) (TC 2.A.102) family.</text>
</comment>
<evidence type="ECO:0000313" key="10">
    <source>
        <dbReference type="EMBL" id="OPG15380.1"/>
    </source>
</evidence>
<feature type="transmembrane region" description="Helical" evidence="8">
    <location>
        <begin position="201"/>
        <end position="220"/>
    </location>
</feature>
<dbReference type="STRING" id="1765683.B2M26_12150"/>
<dbReference type="AlphaFoldDB" id="A0A162RTP2"/>
<proteinExistence type="inferred from homology"/>
<evidence type="ECO:0000313" key="9">
    <source>
        <dbReference type="EMBL" id="OAG87766.1"/>
    </source>
</evidence>
<feature type="transmembrane region" description="Helical" evidence="8">
    <location>
        <begin position="73"/>
        <end position="94"/>
    </location>
</feature>
<reference evidence="9 11" key="1">
    <citation type="submission" date="2016-02" db="EMBL/GenBank/DDBJ databases">
        <title>Draft genome sequence of Acidibacillus ferrooxidans SLC66.</title>
        <authorList>
            <person name="Oliveira G."/>
            <person name="Nancucheo I."/>
            <person name="Dall'Agnol H."/>
            <person name="Johnson B."/>
            <person name="Oliveira R."/>
            <person name="Nunes G.L."/>
            <person name="Tzotzos G."/>
            <person name="Orellana S.C."/>
            <person name="Salim A.C."/>
            <person name="Araujo F.M."/>
        </authorList>
    </citation>
    <scope>NUCLEOTIDE SEQUENCE [LARGE SCALE GENOMIC DNA]</scope>
    <source>
        <strain evidence="9 11">SLC66</strain>
    </source>
</reference>
<comment type="subcellular location">
    <subcellularLocation>
        <location evidence="1 8">Cell membrane</location>
        <topology evidence="1 8">Multi-pass membrane protein</topology>
    </subcellularLocation>
</comment>
<feature type="transmembrane region" description="Helical" evidence="8">
    <location>
        <begin position="232"/>
        <end position="249"/>
    </location>
</feature>
<evidence type="ECO:0000313" key="11">
    <source>
        <dbReference type="Proteomes" id="UP000077421"/>
    </source>
</evidence>
<evidence type="ECO:0000256" key="2">
    <source>
        <dbReference type="ARBA" id="ARBA00009142"/>
    </source>
</evidence>
<feature type="transmembrane region" description="Helical" evidence="8">
    <location>
        <begin position="100"/>
        <end position="120"/>
    </location>
</feature>
<protein>
    <recommendedName>
        <fullName evidence="8">Probable membrane transporter protein</fullName>
    </recommendedName>
</protein>
<dbReference type="Pfam" id="PF01925">
    <property type="entry name" value="TauE"/>
    <property type="match status" value="1"/>
</dbReference>
<dbReference type="OrthoDB" id="668749at2"/>
<organism evidence="9 11">
    <name type="scientific">Ferroacidibacillus organovorans</name>
    <dbReference type="NCBI Taxonomy" id="1765683"/>
    <lineage>
        <taxon>Bacteria</taxon>
        <taxon>Bacillati</taxon>
        <taxon>Bacillota</taxon>
        <taxon>Bacilli</taxon>
        <taxon>Bacillales</taxon>
        <taxon>Alicyclobacillaceae</taxon>
        <taxon>Ferroacidibacillus</taxon>
    </lineage>
</organism>
<keyword evidence="5 8" id="KW-0812">Transmembrane</keyword>
<dbReference type="EMBL" id="LSUQ01000089">
    <property type="protein sequence ID" value="OAG87766.1"/>
    <property type="molecule type" value="Genomic_DNA"/>
</dbReference>
<keyword evidence="6 8" id="KW-1133">Transmembrane helix</keyword>
<reference evidence="10 12" key="2">
    <citation type="submission" date="2017-02" db="EMBL/GenBank/DDBJ databases">
        <title>Draft genome of Acidibacillus ferrooxidans Huett2.</title>
        <authorList>
            <person name="Schopf S."/>
        </authorList>
    </citation>
    <scope>NUCLEOTIDE SEQUENCE [LARGE SCALE GENOMIC DNA]</scope>
    <source>
        <strain evidence="10 12">Huett2</strain>
    </source>
</reference>
<dbReference type="PANTHER" id="PTHR30269">
    <property type="entry name" value="TRANSMEMBRANE PROTEIN YFCA"/>
    <property type="match status" value="1"/>
</dbReference>
<evidence type="ECO:0000256" key="5">
    <source>
        <dbReference type="ARBA" id="ARBA00022692"/>
    </source>
</evidence>